<gene>
    <name evidence="3" type="ORF">AVDCRST_MAG64-4075</name>
</gene>
<dbReference type="PANTHER" id="PTHR33164">
    <property type="entry name" value="TRANSCRIPTIONAL REGULATOR, MARR FAMILY"/>
    <property type="match status" value="1"/>
</dbReference>
<organism evidence="3">
    <name type="scientific">uncultured Phycisphaerae bacterium</name>
    <dbReference type="NCBI Taxonomy" id="904963"/>
    <lineage>
        <taxon>Bacteria</taxon>
        <taxon>Pseudomonadati</taxon>
        <taxon>Planctomycetota</taxon>
        <taxon>Phycisphaerae</taxon>
        <taxon>environmental samples</taxon>
    </lineage>
</organism>
<sequence>MPAMFYLRDLPKYEAIRQRAARYPELDPRALEVFLVLLRVASDVLDGLEAFLASRGTSQGKFTILMLLNRDPDAGISPSELADRSGVTRATITGLLDGLTREKLVLREDDAGDRRKAVVRLTRRGRTHLETMLPAYYGQVAELMSELTDDEKVELIALLGKVNKRLPKLWAAAGKPVGTDGGDTTMNPGPAAG</sequence>
<dbReference type="Gene3D" id="1.10.10.10">
    <property type="entry name" value="Winged helix-like DNA-binding domain superfamily/Winged helix DNA-binding domain"/>
    <property type="match status" value="1"/>
</dbReference>
<name>A0A6J4QB69_9BACT</name>
<dbReference type="GO" id="GO:0006950">
    <property type="term" value="P:response to stress"/>
    <property type="evidence" value="ECO:0007669"/>
    <property type="project" value="TreeGrafter"/>
</dbReference>
<evidence type="ECO:0000256" key="1">
    <source>
        <dbReference type="SAM" id="MobiDB-lite"/>
    </source>
</evidence>
<dbReference type="InterPro" id="IPR039422">
    <property type="entry name" value="MarR/SlyA-like"/>
</dbReference>
<protein>
    <submittedName>
        <fullName evidence="3">Transcriptional regulator, MarR family</fullName>
    </submittedName>
</protein>
<feature type="region of interest" description="Disordered" evidence="1">
    <location>
        <begin position="174"/>
        <end position="193"/>
    </location>
</feature>
<dbReference type="InterPro" id="IPR036388">
    <property type="entry name" value="WH-like_DNA-bd_sf"/>
</dbReference>
<dbReference type="PANTHER" id="PTHR33164:SF43">
    <property type="entry name" value="HTH-TYPE TRANSCRIPTIONAL REPRESSOR YETL"/>
    <property type="match status" value="1"/>
</dbReference>
<dbReference type="SUPFAM" id="SSF46785">
    <property type="entry name" value="Winged helix' DNA-binding domain"/>
    <property type="match status" value="1"/>
</dbReference>
<dbReference type="AlphaFoldDB" id="A0A6J4QB69"/>
<dbReference type="GO" id="GO:0003700">
    <property type="term" value="F:DNA-binding transcription factor activity"/>
    <property type="evidence" value="ECO:0007669"/>
    <property type="project" value="InterPro"/>
</dbReference>
<evidence type="ECO:0000259" key="2">
    <source>
        <dbReference type="PROSITE" id="PS50995"/>
    </source>
</evidence>
<dbReference type="EMBL" id="CADCUQ010000942">
    <property type="protein sequence ID" value="CAA9439711.1"/>
    <property type="molecule type" value="Genomic_DNA"/>
</dbReference>
<proteinExistence type="predicted"/>
<evidence type="ECO:0000313" key="3">
    <source>
        <dbReference type="EMBL" id="CAA9439711.1"/>
    </source>
</evidence>
<dbReference type="PROSITE" id="PS50995">
    <property type="entry name" value="HTH_MARR_2"/>
    <property type="match status" value="1"/>
</dbReference>
<feature type="domain" description="HTH marR-type" evidence="2">
    <location>
        <begin position="30"/>
        <end position="164"/>
    </location>
</feature>
<reference evidence="3" key="1">
    <citation type="submission" date="2020-02" db="EMBL/GenBank/DDBJ databases">
        <authorList>
            <person name="Meier V. D."/>
        </authorList>
    </citation>
    <scope>NUCLEOTIDE SEQUENCE</scope>
    <source>
        <strain evidence="3">AVDCRST_MAG64</strain>
    </source>
</reference>
<dbReference type="Pfam" id="PF12802">
    <property type="entry name" value="MarR_2"/>
    <property type="match status" value="1"/>
</dbReference>
<dbReference type="SMART" id="SM00347">
    <property type="entry name" value="HTH_MARR"/>
    <property type="match status" value="1"/>
</dbReference>
<dbReference type="InterPro" id="IPR036390">
    <property type="entry name" value="WH_DNA-bd_sf"/>
</dbReference>
<dbReference type="PRINTS" id="PR00598">
    <property type="entry name" value="HTHMARR"/>
</dbReference>
<dbReference type="InterPro" id="IPR000835">
    <property type="entry name" value="HTH_MarR-typ"/>
</dbReference>
<accession>A0A6J4QB69</accession>